<sequence>MPPWEWHKARREQRQAWPGSSSSLSGTRSGFTSGNASGGSAGYSRSARKACSQLASCAEAHGNTKLDGNRDGVPCESLCR</sequence>
<evidence type="ECO:0000313" key="4">
    <source>
        <dbReference type="Proteomes" id="UP001595457"/>
    </source>
</evidence>
<protein>
    <submittedName>
        <fullName evidence="3">Excalibur calcium-binding domain-containing protein</fullName>
    </submittedName>
</protein>
<dbReference type="Pfam" id="PF05901">
    <property type="entry name" value="Excalibur"/>
    <property type="match status" value="1"/>
</dbReference>
<feature type="region of interest" description="Disordered" evidence="1">
    <location>
        <begin position="1"/>
        <end position="44"/>
    </location>
</feature>
<accession>A0ABV7ANS5</accession>
<feature type="compositionally biased region" description="Low complexity" evidence="1">
    <location>
        <begin position="19"/>
        <end position="35"/>
    </location>
</feature>
<gene>
    <name evidence="3" type="ORF">ACFOJE_01740</name>
</gene>
<evidence type="ECO:0000259" key="2">
    <source>
        <dbReference type="Pfam" id="PF05901"/>
    </source>
</evidence>
<proteinExistence type="predicted"/>
<organism evidence="3 4">
    <name type="scientific">Azotobacter bryophylli</name>
    <dbReference type="NCBI Taxonomy" id="1986537"/>
    <lineage>
        <taxon>Bacteria</taxon>
        <taxon>Pseudomonadati</taxon>
        <taxon>Pseudomonadota</taxon>
        <taxon>Gammaproteobacteria</taxon>
        <taxon>Pseudomonadales</taxon>
        <taxon>Pseudomonadaceae</taxon>
        <taxon>Azotobacter</taxon>
    </lineage>
</organism>
<keyword evidence="4" id="KW-1185">Reference proteome</keyword>
<dbReference type="RefSeq" id="WP_377812503.1">
    <property type="nucleotide sequence ID" value="NZ_JBHRSJ010000001.1"/>
</dbReference>
<dbReference type="InterPro" id="IPR008613">
    <property type="entry name" value="Excalibur_Ca-bd_domain"/>
</dbReference>
<dbReference type="EMBL" id="JBHRSJ010000001">
    <property type="protein sequence ID" value="MFC2970937.1"/>
    <property type="molecule type" value="Genomic_DNA"/>
</dbReference>
<reference evidence="4" key="1">
    <citation type="journal article" date="2019" name="Int. J. Syst. Evol. Microbiol.">
        <title>The Global Catalogue of Microorganisms (GCM) 10K type strain sequencing project: providing services to taxonomists for standard genome sequencing and annotation.</title>
        <authorList>
            <consortium name="The Broad Institute Genomics Platform"/>
            <consortium name="The Broad Institute Genome Sequencing Center for Infectious Disease"/>
            <person name="Wu L."/>
            <person name="Ma J."/>
        </authorList>
    </citation>
    <scope>NUCLEOTIDE SEQUENCE [LARGE SCALE GENOMIC DNA]</scope>
    <source>
        <strain evidence="4">KCTC 62195</strain>
    </source>
</reference>
<evidence type="ECO:0000313" key="3">
    <source>
        <dbReference type="EMBL" id="MFC2970937.1"/>
    </source>
</evidence>
<feature type="domain" description="Excalibur calcium-binding" evidence="2">
    <location>
        <begin position="48"/>
        <end position="76"/>
    </location>
</feature>
<dbReference type="Proteomes" id="UP001595457">
    <property type="component" value="Unassembled WGS sequence"/>
</dbReference>
<evidence type="ECO:0000256" key="1">
    <source>
        <dbReference type="SAM" id="MobiDB-lite"/>
    </source>
</evidence>
<comment type="caution">
    <text evidence="3">The sequence shown here is derived from an EMBL/GenBank/DDBJ whole genome shotgun (WGS) entry which is preliminary data.</text>
</comment>
<name>A0ABV7ANS5_9GAMM</name>